<protein>
    <recommendedName>
        <fullName evidence="2">Peptidase M20 domain-containing protein 2</fullName>
    </recommendedName>
</protein>
<evidence type="ECO:0000313" key="5">
    <source>
        <dbReference type="EMBL" id="RYP11333.1"/>
    </source>
</evidence>
<feature type="chain" id="PRO_5020627411" description="Peptidase M20 domain-containing protein 2" evidence="3">
    <location>
        <begin position="23"/>
        <end position="452"/>
    </location>
</feature>
<proteinExistence type="inferred from homology"/>
<organism evidence="5 6">
    <name type="scientific">Monosporascus ibericus</name>
    <dbReference type="NCBI Taxonomy" id="155417"/>
    <lineage>
        <taxon>Eukaryota</taxon>
        <taxon>Fungi</taxon>
        <taxon>Dikarya</taxon>
        <taxon>Ascomycota</taxon>
        <taxon>Pezizomycotina</taxon>
        <taxon>Sordariomycetes</taxon>
        <taxon>Xylariomycetidae</taxon>
        <taxon>Xylariales</taxon>
        <taxon>Xylariales incertae sedis</taxon>
        <taxon>Monosporascus</taxon>
    </lineage>
</organism>
<dbReference type="Pfam" id="PF07687">
    <property type="entry name" value="M20_dimer"/>
    <property type="match status" value="1"/>
</dbReference>
<dbReference type="PANTHER" id="PTHR30575">
    <property type="entry name" value="PEPTIDASE M20"/>
    <property type="match status" value="1"/>
</dbReference>
<sequence>MQQLFFSKAVVLALAIAGLVVASNTLTRPVRRGDRSYMRSISEYIDSIADELWPINKELHDNPELGYKEFKAHKLLTSFMESHEGWNVSRSIYGTETAFSAVYEGTGDGPIVSFNAEYDALLGLGHACGHNLIATVAVTGALATAEIMKSENLPGKVILFGTPAEESLGGKVKMLEAGVFHDHNISISLIAHPGLSDTAYMITSSTDRIDLEYYGKTAHAAAAPYEGVNAQDALVLAYNAIAMLRQQSRATDLVHGVITEGGQSINVIPELATASFQIRSKDDSDLAPWTERLLKCFEAGALATGAELNLTMRPYGYSNMVNNELLVDSFYDNYEGLNGTLPDRVTDSMRTPGGSTDQGNIAWEFPSIQPMFAIYNENGSLPSGGPHTAPFEVAAGTKLSFKKALKVAKAMAGVAVDVLTTEGMVDEAWKEIRSLPSRNGISPSRRRRSLKS</sequence>
<dbReference type="Gene3D" id="3.40.630.10">
    <property type="entry name" value="Zn peptidases"/>
    <property type="match status" value="1"/>
</dbReference>
<dbReference type="PIRSF" id="PIRSF037226">
    <property type="entry name" value="Amidohydrolase_ACY1L2_prd"/>
    <property type="match status" value="1"/>
</dbReference>
<gene>
    <name evidence="5" type="ORF">DL764_000151</name>
</gene>
<reference evidence="5 6" key="1">
    <citation type="submission" date="2018-06" db="EMBL/GenBank/DDBJ databases">
        <title>Complete Genomes of Monosporascus.</title>
        <authorList>
            <person name="Robinson A.J."/>
            <person name="Natvig D.O."/>
        </authorList>
    </citation>
    <scope>NUCLEOTIDE SEQUENCE [LARGE SCALE GENOMIC DNA]</scope>
    <source>
        <strain evidence="5 6">CBS 110550</strain>
    </source>
</reference>
<name>A0A4Q4U068_9PEZI</name>
<dbReference type="CDD" id="cd05672">
    <property type="entry name" value="M20_ACY1L2-like"/>
    <property type="match status" value="1"/>
</dbReference>
<dbReference type="EMBL" id="QJNU01000003">
    <property type="protein sequence ID" value="RYP11333.1"/>
    <property type="molecule type" value="Genomic_DNA"/>
</dbReference>
<comment type="caution">
    <text evidence="5">The sequence shown here is derived from an EMBL/GenBank/DDBJ whole genome shotgun (WGS) entry which is preliminary data.</text>
</comment>
<dbReference type="Proteomes" id="UP000293360">
    <property type="component" value="Unassembled WGS sequence"/>
</dbReference>
<dbReference type="InterPro" id="IPR002933">
    <property type="entry name" value="Peptidase_M20"/>
</dbReference>
<evidence type="ECO:0000256" key="1">
    <source>
        <dbReference type="ARBA" id="ARBA00006247"/>
    </source>
</evidence>
<keyword evidence="3" id="KW-0732">Signal</keyword>
<dbReference type="NCBIfam" id="TIGR01891">
    <property type="entry name" value="amidohydrolases"/>
    <property type="match status" value="1"/>
</dbReference>
<dbReference type="InterPro" id="IPR052030">
    <property type="entry name" value="Peptidase_M20/M20A_hydrolases"/>
</dbReference>
<dbReference type="PANTHER" id="PTHR30575:SF4">
    <property type="entry name" value="PEPTIDASE M20 DOMAIN-CONTAINING PROTEIN 2"/>
    <property type="match status" value="1"/>
</dbReference>
<comment type="similarity">
    <text evidence="1 2">Belongs to the peptidase M20A family.</text>
</comment>
<keyword evidence="6" id="KW-1185">Reference proteome</keyword>
<dbReference type="SUPFAM" id="SSF53187">
    <property type="entry name" value="Zn-dependent exopeptidases"/>
    <property type="match status" value="1"/>
</dbReference>
<dbReference type="OrthoDB" id="6119954at2759"/>
<dbReference type="Pfam" id="PF01546">
    <property type="entry name" value="Peptidase_M20"/>
    <property type="match status" value="1"/>
</dbReference>
<evidence type="ECO:0000313" key="6">
    <source>
        <dbReference type="Proteomes" id="UP000293360"/>
    </source>
</evidence>
<dbReference type="FunFam" id="3.30.70.360:FF:000004">
    <property type="entry name" value="Peptidase M20 domain-containing protein 2"/>
    <property type="match status" value="1"/>
</dbReference>
<dbReference type="Gene3D" id="3.30.70.360">
    <property type="match status" value="1"/>
</dbReference>
<dbReference type="GO" id="GO:0016805">
    <property type="term" value="F:dipeptidase activity"/>
    <property type="evidence" value="ECO:0007669"/>
    <property type="project" value="InterPro"/>
</dbReference>
<evidence type="ECO:0000259" key="4">
    <source>
        <dbReference type="Pfam" id="PF07687"/>
    </source>
</evidence>
<feature type="signal peptide" evidence="3">
    <location>
        <begin position="1"/>
        <end position="22"/>
    </location>
</feature>
<dbReference type="AlphaFoldDB" id="A0A4Q4U068"/>
<feature type="domain" description="Peptidase M20 dimerisation" evidence="4">
    <location>
        <begin position="211"/>
        <end position="299"/>
    </location>
</feature>
<accession>A0A4Q4U068</accession>
<evidence type="ECO:0000256" key="3">
    <source>
        <dbReference type="SAM" id="SignalP"/>
    </source>
</evidence>
<evidence type="ECO:0000256" key="2">
    <source>
        <dbReference type="PIRNR" id="PIRNR037226"/>
    </source>
</evidence>
<dbReference type="InterPro" id="IPR017439">
    <property type="entry name" value="Amidohydrolase"/>
</dbReference>
<dbReference type="InterPro" id="IPR017144">
    <property type="entry name" value="Xaa-Arg_dipeptidase"/>
</dbReference>
<dbReference type="InterPro" id="IPR011650">
    <property type="entry name" value="Peptidase_M20_dimer"/>
</dbReference>
<dbReference type="InterPro" id="IPR036264">
    <property type="entry name" value="Bact_exopeptidase_dim_dom"/>
</dbReference>
<dbReference type="SUPFAM" id="SSF55031">
    <property type="entry name" value="Bacterial exopeptidase dimerisation domain"/>
    <property type="match status" value="1"/>
</dbReference>